<protein>
    <recommendedName>
        <fullName evidence="3">ABM domain-containing protein</fullName>
    </recommendedName>
</protein>
<evidence type="ECO:0008006" key="3">
    <source>
        <dbReference type="Google" id="ProtNLM"/>
    </source>
</evidence>
<organism evidence="1 2">
    <name type="scientific">Armillaria ostoyae</name>
    <name type="common">Armillaria root rot fungus</name>
    <dbReference type="NCBI Taxonomy" id="47428"/>
    <lineage>
        <taxon>Eukaryota</taxon>
        <taxon>Fungi</taxon>
        <taxon>Dikarya</taxon>
        <taxon>Basidiomycota</taxon>
        <taxon>Agaricomycotina</taxon>
        <taxon>Agaricomycetes</taxon>
        <taxon>Agaricomycetidae</taxon>
        <taxon>Agaricales</taxon>
        <taxon>Marasmiineae</taxon>
        <taxon>Physalacriaceae</taxon>
        <taxon>Armillaria</taxon>
    </lineage>
</organism>
<dbReference type="Gene3D" id="3.30.70.100">
    <property type="match status" value="1"/>
</dbReference>
<dbReference type="OMA" id="CCDEPEC"/>
<reference evidence="2" key="1">
    <citation type="journal article" date="2017" name="Nat. Ecol. Evol.">
        <title>Genome expansion and lineage-specific genetic innovations in the forest pathogenic fungi Armillaria.</title>
        <authorList>
            <person name="Sipos G."/>
            <person name="Prasanna A.N."/>
            <person name="Walter M.C."/>
            <person name="O'Connor E."/>
            <person name="Balint B."/>
            <person name="Krizsan K."/>
            <person name="Kiss B."/>
            <person name="Hess J."/>
            <person name="Varga T."/>
            <person name="Slot J."/>
            <person name="Riley R."/>
            <person name="Boka B."/>
            <person name="Rigling D."/>
            <person name="Barry K."/>
            <person name="Lee J."/>
            <person name="Mihaltcheva S."/>
            <person name="LaButti K."/>
            <person name="Lipzen A."/>
            <person name="Waldron R."/>
            <person name="Moloney N.M."/>
            <person name="Sperisen C."/>
            <person name="Kredics L."/>
            <person name="Vagvoelgyi C."/>
            <person name="Patrignani A."/>
            <person name="Fitzpatrick D."/>
            <person name="Nagy I."/>
            <person name="Doyle S."/>
            <person name="Anderson J.B."/>
            <person name="Grigoriev I.V."/>
            <person name="Gueldener U."/>
            <person name="Muensterkoetter M."/>
            <person name="Nagy L.G."/>
        </authorList>
    </citation>
    <scope>NUCLEOTIDE SEQUENCE [LARGE SCALE GENOMIC DNA]</scope>
    <source>
        <strain evidence="2">C18/9</strain>
    </source>
</reference>
<dbReference type="AlphaFoldDB" id="A0A284RQQ8"/>
<accession>A0A284RQQ8</accession>
<dbReference type="InterPro" id="IPR011008">
    <property type="entry name" value="Dimeric_a/b-barrel"/>
</dbReference>
<sequence length="108" mass="12540">MSSTVLDLTLFIKSSDLDVLWSHLEPLYKKCCDEPECKLFEIAVSCDESAGETTIKIFEIWAYSVEQFLQTQVTKAYYEPYNKATTPLFSKPRIIELYESVAKYSYKK</sequence>
<dbReference type="Proteomes" id="UP000219338">
    <property type="component" value="Unassembled WGS sequence"/>
</dbReference>
<dbReference type="OrthoDB" id="4126315at2759"/>
<gene>
    <name evidence="1" type="ORF">ARMOST_14494</name>
</gene>
<proteinExistence type="predicted"/>
<keyword evidence="2" id="KW-1185">Reference proteome</keyword>
<dbReference type="SUPFAM" id="SSF54909">
    <property type="entry name" value="Dimeric alpha+beta barrel"/>
    <property type="match status" value="1"/>
</dbReference>
<evidence type="ECO:0000313" key="2">
    <source>
        <dbReference type="Proteomes" id="UP000219338"/>
    </source>
</evidence>
<dbReference type="EMBL" id="FUEG01000013">
    <property type="protein sequence ID" value="SJL11091.1"/>
    <property type="molecule type" value="Genomic_DNA"/>
</dbReference>
<evidence type="ECO:0000313" key="1">
    <source>
        <dbReference type="EMBL" id="SJL11091.1"/>
    </source>
</evidence>
<name>A0A284RQQ8_ARMOS</name>